<dbReference type="EMBL" id="CAJOBC010000823">
    <property type="protein sequence ID" value="CAF3629598.1"/>
    <property type="molecule type" value="Genomic_DNA"/>
</dbReference>
<protein>
    <recommendedName>
        <fullName evidence="7">Phospholipase A2</fullName>
        <ecNumber evidence="7">3.1.1.4</ecNumber>
    </recommendedName>
</protein>
<dbReference type="EMBL" id="CAJNOQ010000823">
    <property type="protein sequence ID" value="CAF0842265.1"/>
    <property type="molecule type" value="Genomic_DNA"/>
</dbReference>
<dbReference type="AlphaFoldDB" id="A0A813VTB7"/>
<evidence type="ECO:0000256" key="8">
    <source>
        <dbReference type="SAM" id="MobiDB-lite"/>
    </source>
</evidence>
<evidence type="ECO:0000256" key="4">
    <source>
        <dbReference type="PIRSR" id="PIRSR601211-2"/>
    </source>
</evidence>
<dbReference type="GO" id="GO:0050482">
    <property type="term" value="P:arachidonate secretion"/>
    <property type="evidence" value="ECO:0007669"/>
    <property type="project" value="InterPro"/>
</dbReference>
<dbReference type="Gene3D" id="1.20.90.10">
    <property type="entry name" value="Phospholipase A2 domain"/>
    <property type="match status" value="1"/>
</dbReference>
<dbReference type="OrthoDB" id="5841574at2759"/>
<feature type="binding site" evidence="4">
    <location>
        <position position="100"/>
    </location>
    <ligand>
        <name>Ca(2+)</name>
        <dbReference type="ChEBI" id="CHEBI:29108"/>
    </ligand>
</feature>
<dbReference type="GO" id="GO:0016042">
    <property type="term" value="P:lipid catabolic process"/>
    <property type="evidence" value="ECO:0007669"/>
    <property type="project" value="InterPro"/>
</dbReference>
<proteinExistence type="inferred from homology"/>
<feature type="binding site" evidence="4">
    <location>
        <position position="98"/>
    </location>
    <ligand>
        <name>Ca(2+)</name>
        <dbReference type="ChEBI" id="CHEBI:29108"/>
    </ligand>
</feature>
<keyword evidence="3 5" id="KW-1015">Disulfide bond</keyword>
<evidence type="ECO:0000256" key="1">
    <source>
        <dbReference type="ARBA" id="ARBA00004613"/>
    </source>
</evidence>
<dbReference type="PANTHER" id="PTHR11716">
    <property type="entry name" value="PHOSPHOLIPASE A2 FAMILY MEMBER"/>
    <property type="match status" value="1"/>
</dbReference>
<feature type="disulfide bond" evidence="5">
    <location>
        <begin position="97"/>
        <end position="113"/>
    </location>
</feature>
<evidence type="ECO:0000259" key="9">
    <source>
        <dbReference type="SMART" id="SM00085"/>
    </source>
</evidence>
<comment type="cofactor">
    <cofactor evidence="4">
        <name>Ca(2+)</name>
        <dbReference type="ChEBI" id="CHEBI:29108"/>
    </cofactor>
    <text evidence="4">Binds 1 Ca(2+) ion per subunit.</text>
</comment>
<keyword evidence="12" id="KW-1185">Reference proteome</keyword>
<evidence type="ECO:0000313" key="10">
    <source>
        <dbReference type="EMBL" id="CAF0842265.1"/>
    </source>
</evidence>
<dbReference type="InterPro" id="IPR036444">
    <property type="entry name" value="PLipase_A2_dom_sf"/>
</dbReference>
<evidence type="ECO:0000256" key="3">
    <source>
        <dbReference type="ARBA" id="ARBA00023157"/>
    </source>
</evidence>
<dbReference type="SMART" id="SM00085">
    <property type="entry name" value="PA2c"/>
    <property type="match status" value="1"/>
</dbReference>
<dbReference type="Proteomes" id="UP000663829">
    <property type="component" value="Unassembled WGS sequence"/>
</dbReference>
<dbReference type="InterPro" id="IPR001211">
    <property type="entry name" value="PLA2"/>
</dbReference>
<dbReference type="InterPro" id="IPR016090">
    <property type="entry name" value="PLA2-like_dom"/>
</dbReference>
<feature type="region of interest" description="Disordered" evidence="8">
    <location>
        <begin position="1"/>
        <end position="62"/>
    </location>
</feature>
<dbReference type="PRINTS" id="PR00389">
    <property type="entry name" value="PHPHLIPASEA2"/>
</dbReference>
<evidence type="ECO:0000256" key="6">
    <source>
        <dbReference type="RuleBase" id="RU003654"/>
    </source>
</evidence>
<comment type="caution">
    <text evidence="10">The sequence shown here is derived from an EMBL/GenBank/DDBJ whole genome shotgun (WGS) entry which is preliminary data.</text>
</comment>
<evidence type="ECO:0000313" key="11">
    <source>
        <dbReference type="EMBL" id="CAF3629598.1"/>
    </source>
</evidence>
<dbReference type="GO" id="GO:0005509">
    <property type="term" value="F:calcium ion binding"/>
    <property type="evidence" value="ECO:0007669"/>
    <property type="project" value="InterPro"/>
</dbReference>
<comment type="similarity">
    <text evidence="6">Belongs to the phospholipase A2 family.</text>
</comment>
<keyword evidence="4 7" id="KW-0106">Calcium</keyword>
<name>A0A813VTB7_9BILA</name>
<dbReference type="GO" id="GO:0047498">
    <property type="term" value="F:calcium-dependent phospholipase A2 activity"/>
    <property type="evidence" value="ECO:0007669"/>
    <property type="project" value="TreeGrafter"/>
</dbReference>
<keyword evidence="4" id="KW-0479">Metal-binding</keyword>
<feature type="domain" description="Phospholipase A2-like central" evidence="9">
    <location>
        <begin position="71"/>
        <end position="184"/>
    </location>
</feature>
<dbReference type="Proteomes" id="UP000681722">
    <property type="component" value="Unassembled WGS sequence"/>
</dbReference>
<evidence type="ECO:0000256" key="2">
    <source>
        <dbReference type="ARBA" id="ARBA00022525"/>
    </source>
</evidence>
<comment type="subcellular location">
    <subcellularLocation>
        <location evidence="1 7">Secreted</location>
    </subcellularLocation>
</comment>
<keyword evidence="7" id="KW-0443">Lipid metabolism</keyword>
<keyword evidence="7" id="KW-0378">Hydrolase</keyword>
<feature type="compositionally biased region" description="Low complexity" evidence="8">
    <location>
        <begin position="1"/>
        <end position="54"/>
    </location>
</feature>
<evidence type="ECO:0000256" key="5">
    <source>
        <dbReference type="PIRSR" id="PIRSR601211-3"/>
    </source>
</evidence>
<organism evidence="10 12">
    <name type="scientific">Didymodactylos carnosus</name>
    <dbReference type="NCBI Taxonomy" id="1234261"/>
    <lineage>
        <taxon>Eukaryota</taxon>
        <taxon>Metazoa</taxon>
        <taxon>Spiralia</taxon>
        <taxon>Gnathifera</taxon>
        <taxon>Rotifera</taxon>
        <taxon>Eurotatoria</taxon>
        <taxon>Bdelloidea</taxon>
        <taxon>Philodinida</taxon>
        <taxon>Philodinidae</taxon>
        <taxon>Didymodactylos</taxon>
    </lineage>
</organism>
<evidence type="ECO:0000313" key="12">
    <source>
        <dbReference type="Proteomes" id="UP000663829"/>
    </source>
</evidence>
<dbReference type="Pfam" id="PF00068">
    <property type="entry name" value="Phospholip_A2_1"/>
    <property type="match status" value="1"/>
</dbReference>
<keyword evidence="2 7" id="KW-0964">Secreted</keyword>
<comment type="catalytic activity">
    <reaction evidence="7">
        <text>a 1,2-diacyl-sn-glycero-3-phosphocholine + H2O = a 1-acyl-sn-glycero-3-phosphocholine + a fatty acid + H(+)</text>
        <dbReference type="Rhea" id="RHEA:15801"/>
        <dbReference type="ChEBI" id="CHEBI:15377"/>
        <dbReference type="ChEBI" id="CHEBI:15378"/>
        <dbReference type="ChEBI" id="CHEBI:28868"/>
        <dbReference type="ChEBI" id="CHEBI:57643"/>
        <dbReference type="ChEBI" id="CHEBI:58168"/>
        <dbReference type="EC" id="3.1.1.4"/>
    </reaction>
</comment>
<dbReference type="EC" id="3.1.1.4" evidence="7"/>
<dbReference type="PANTHER" id="PTHR11716:SF101">
    <property type="entry name" value="BASIC PHOSPHOLIPASE A2 PA-11-LIKE"/>
    <property type="match status" value="1"/>
</dbReference>
<dbReference type="PROSITE" id="PS00118">
    <property type="entry name" value="PA2_HIS"/>
    <property type="match status" value="1"/>
</dbReference>
<dbReference type="GO" id="GO:0006644">
    <property type="term" value="P:phospholipid metabolic process"/>
    <property type="evidence" value="ECO:0007669"/>
    <property type="project" value="InterPro"/>
</dbReference>
<feature type="binding site" evidence="4">
    <location>
        <position position="117"/>
    </location>
    <ligand>
        <name>Ca(2+)</name>
        <dbReference type="ChEBI" id="CHEBI:29108"/>
    </ligand>
</feature>
<gene>
    <name evidence="10" type="ORF">GPM918_LOCUS5626</name>
    <name evidence="11" type="ORF">SRO942_LOCUS5626</name>
</gene>
<sequence>MMVRSLPQSSVPQSKVPQSNVSQSSVPQSSVPQSKVPQSNVSQSSVPQSSLSKSSKSRQFNGTIPDSKFRNLAQFSLMIKQVMGNFGLGYNRYGCWCGWGGEGKAVDATDRCCEVHDNCYGTAAQNSRFDMRVLLVFLLLIVSVLGKIDQSTVDKDIADFDKSTKTWLSMVPDWYFKILDLMCKAGTCCPEKIGKLTLGQDGFFKLCLDVHLSSPVTAEAEEQCPSLREIKTYYNSQGADRFHKQLSSFNRVHDVMLRSRAKETAKFQQDLGKLYCTENELDQDMCVMVDREKFKLPCVKAIIRGLATSDDMKYEKFIQIMKDGNNKIIEGLKEFKNIQ</sequence>
<dbReference type="InterPro" id="IPR033113">
    <property type="entry name" value="PLA2_histidine"/>
</dbReference>
<dbReference type="SUPFAM" id="SSF48619">
    <property type="entry name" value="Phospholipase A2, PLA2"/>
    <property type="match status" value="1"/>
</dbReference>
<evidence type="ECO:0000256" key="7">
    <source>
        <dbReference type="RuleBase" id="RU361236"/>
    </source>
</evidence>
<dbReference type="GO" id="GO:0005576">
    <property type="term" value="C:extracellular region"/>
    <property type="evidence" value="ECO:0007669"/>
    <property type="project" value="UniProtKB-SubCell"/>
</dbReference>
<dbReference type="GO" id="GO:0005543">
    <property type="term" value="F:phospholipid binding"/>
    <property type="evidence" value="ECO:0007669"/>
    <property type="project" value="TreeGrafter"/>
</dbReference>
<accession>A0A813VTB7</accession>
<reference evidence="10" key="1">
    <citation type="submission" date="2021-02" db="EMBL/GenBank/DDBJ databases">
        <authorList>
            <person name="Nowell W R."/>
        </authorList>
    </citation>
    <scope>NUCLEOTIDE SEQUENCE</scope>
</reference>